<dbReference type="SUPFAM" id="SSF52972">
    <property type="entry name" value="ITPase-like"/>
    <property type="match status" value="1"/>
</dbReference>
<dbReference type="NCBIfam" id="NF003141">
    <property type="entry name" value="PRK04056.1"/>
    <property type="match status" value="1"/>
</dbReference>
<dbReference type="GO" id="GO:0009117">
    <property type="term" value="P:nucleotide metabolic process"/>
    <property type="evidence" value="ECO:0007669"/>
    <property type="project" value="UniProtKB-KW"/>
</dbReference>
<comment type="caution">
    <text evidence="5">The sequence shown here is derived from an EMBL/GenBank/DDBJ whole genome shotgun (WGS) entry which is preliminary data.</text>
</comment>
<evidence type="ECO:0000256" key="3">
    <source>
        <dbReference type="ARBA" id="ARBA00023080"/>
    </source>
</evidence>
<dbReference type="Gene3D" id="3.90.950.10">
    <property type="match status" value="1"/>
</dbReference>
<evidence type="ECO:0000313" key="5">
    <source>
        <dbReference type="EMBL" id="TXE89310.1"/>
    </source>
</evidence>
<keyword evidence="4" id="KW-0963">Cytoplasm</keyword>
<evidence type="ECO:0000256" key="2">
    <source>
        <dbReference type="ARBA" id="ARBA00022801"/>
    </source>
</evidence>
<dbReference type="GO" id="GO:0047429">
    <property type="term" value="F:nucleoside triphosphate diphosphatase activity"/>
    <property type="evidence" value="ECO:0007669"/>
    <property type="project" value="UniProtKB-EC"/>
</dbReference>
<dbReference type="InterPro" id="IPR003697">
    <property type="entry name" value="Maf-like"/>
</dbReference>
<dbReference type="Proteomes" id="UP000321629">
    <property type="component" value="Unassembled WGS sequence"/>
</dbReference>
<evidence type="ECO:0000256" key="4">
    <source>
        <dbReference type="HAMAP-Rule" id="MF_00528"/>
    </source>
</evidence>
<comment type="catalytic activity">
    <reaction evidence="4">
        <text>a ribonucleoside 5'-triphosphate + H2O = a ribonucleoside 5'-phosphate + diphosphate + H(+)</text>
        <dbReference type="Rhea" id="RHEA:23996"/>
        <dbReference type="ChEBI" id="CHEBI:15377"/>
        <dbReference type="ChEBI" id="CHEBI:15378"/>
        <dbReference type="ChEBI" id="CHEBI:33019"/>
        <dbReference type="ChEBI" id="CHEBI:58043"/>
        <dbReference type="ChEBI" id="CHEBI:61557"/>
        <dbReference type="EC" id="3.6.1.9"/>
    </reaction>
</comment>
<evidence type="ECO:0000256" key="1">
    <source>
        <dbReference type="ARBA" id="ARBA00001968"/>
    </source>
</evidence>
<reference evidence="5 6" key="1">
    <citation type="submission" date="2019-07" db="EMBL/GenBank/DDBJ databases">
        <title>Rapid identification of Enteric Bacteria from Whole Genome Sequences (WGS) using Average Nucleotide Identity (ANI).</title>
        <authorList>
            <person name="Lane C."/>
        </authorList>
    </citation>
    <scope>NUCLEOTIDE SEQUENCE [LARGE SCALE GENOMIC DNA]</scope>
    <source>
        <strain evidence="5 6">2016D-0084</strain>
    </source>
</reference>
<dbReference type="GO" id="GO:0005737">
    <property type="term" value="C:cytoplasm"/>
    <property type="evidence" value="ECO:0007669"/>
    <property type="project" value="UniProtKB-SubCell"/>
</dbReference>
<dbReference type="PANTHER" id="PTHR43213:SF5">
    <property type="entry name" value="BIFUNCTIONAL DTTP_UTP PYROPHOSPHATASE_METHYLTRANSFERASE PROTEIN-RELATED"/>
    <property type="match status" value="1"/>
</dbReference>
<dbReference type="InterPro" id="IPR029001">
    <property type="entry name" value="ITPase-like_fam"/>
</dbReference>
<comment type="caution">
    <text evidence="4">Lacks conserved residue(s) required for the propagation of feature annotation.</text>
</comment>
<accession>A0A5C7DXJ7</accession>
<dbReference type="EMBL" id="VOWJ01000013">
    <property type="protein sequence ID" value="TXE89310.1"/>
    <property type="molecule type" value="Genomic_DNA"/>
</dbReference>
<comment type="similarity">
    <text evidence="4">Belongs to the Maf family.</text>
</comment>
<keyword evidence="3 4" id="KW-0546">Nucleotide metabolism</keyword>
<dbReference type="NCBIfam" id="TIGR00172">
    <property type="entry name" value="maf"/>
    <property type="match status" value="1"/>
</dbReference>
<gene>
    <name evidence="5" type="ORF">FPD38_01025</name>
</gene>
<dbReference type="AlphaFoldDB" id="A0A5C7DXJ7"/>
<dbReference type="PIRSF" id="PIRSF006305">
    <property type="entry name" value="Maf"/>
    <property type="match status" value="1"/>
</dbReference>
<comment type="cofactor">
    <cofactor evidence="1 4">
        <name>a divalent metal cation</name>
        <dbReference type="ChEBI" id="CHEBI:60240"/>
    </cofactor>
</comment>
<protein>
    <recommendedName>
        <fullName evidence="4">Nucleoside triphosphate pyrophosphatase</fullName>
        <ecNumber evidence="4">3.6.1.9</ecNumber>
    </recommendedName>
    <alternativeName>
        <fullName evidence="4">Nucleotide pyrophosphatase</fullName>
        <shortName evidence="4">Nucleotide PPase</shortName>
    </alternativeName>
</protein>
<organism evidence="5 6">
    <name type="scientific">Campylobacter volucris</name>
    <dbReference type="NCBI Taxonomy" id="1031542"/>
    <lineage>
        <taxon>Bacteria</taxon>
        <taxon>Pseudomonadati</taxon>
        <taxon>Campylobacterota</taxon>
        <taxon>Epsilonproteobacteria</taxon>
        <taxon>Campylobacterales</taxon>
        <taxon>Campylobacteraceae</taxon>
        <taxon>Campylobacter</taxon>
    </lineage>
</organism>
<sequence length="184" mass="21274">MLYLASSSSSRAKLLKEANINFKQIFFDYNEKGVQDKNPFSYVQKVVFEKEKQFLEKHYEFKNILFADSIVCVENEIFTKATNDEEALKMLKFQSGKTISVLSAMILILDNKRLINLSKSDLILKHFDEKDLQSYIDSKLYQNKAGAVMSEGFHKKYIKKIIGNQSTILGLNIEILKAFHDKNI</sequence>
<comment type="subcellular location">
    <subcellularLocation>
        <location evidence="4">Cytoplasm</location>
    </subcellularLocation>
</comment>
<dbReference type="PANTHER" id="PTHR43213">
    <property type="entry name" value="BIFUNCTIONAL DTTP/UTP PYROPHOSPHATASE/METHYLTRANSFERASE PROTEIN-RELATED"/>
    <property type="match status" value="1"/>
</dbReference>
<dbReference type="Pfam" id="PF02545">
    <property type="entry name" value="Maf"/>
    <property type="match status" value="1"/>
</dbReference>
<proteinExistence type="inferred from homology"/>
<dbReference type="HAMAP" id="MF_00528">
    <property type="entry name" value="Maf"/>
    <property type="match status" value="1"/>
</dbReference>
<feature type="active site" description="Proton acceptor" evidence="4">
    <location>
        <position position="68"/>
    </location>
</feature>
<keyword evidence="2 4" id="KW-0378">Hydrolase</keyword>
<name>A0A5C7DXJ7_9BACT</name>
<comment type="function">
    <text evidence="4">Nucleoside triphosphate pyrophosphatase. May have a dual role in cell division arrest and in preventing the incorporation of modified nucleotides into cellular nucleic acids.</text>
</comment>
<dbReference type="RefSeq" id="WP_147554948.1">
    <property type="nucleotide sequence ID" value="NZ_VOWJ01000013.1"/>
</dbReference>
<comment type="catalytic activity">
    <reaction evidence="4">
        <text>a 2'-deoxyribonucleoside 5'-triphosphate + H2O = a 2'-deoxyribonucleoside 5'-phosphate + diphosphate + H(+)</text>
        <dbReference type="Rhea" id="RHEA:44644"/>
        <dbReference type="ChEBI" id="CHEBI:15377"/>
        <dbReference type="ChEBI" id="CHEBI:15378"/>
        <dbReference type="ChEBI" id="CHEBI:33019"/>
        <dbReference type="ChEBI" id="CHEBI:61560"/>
        <dbReference type="ChEBI" id="CHEBI:65317"/>
        <dbReference type="EC" id="3.6.1.9"/>
    </reaction>
</comment>
<evidence type="ECO:0000313" key="6">
    <source>
        <dbReference type="Proteomes" id="UP000321629"/>
    </source>
</evidence>
<dbReference type="EC" id="3.6.1.9" evidence="4"/>